<feature type="transmembrane region" description="Helical" evidence="1">
    <location>
        <begin position="136"/>
        <end position="157"/>
    </location>
</feature>
<accession>A0A226EEI5</accession>
<name>A0A226EEI5_FOLCA</name>
<keyword evidence="1" id="KW-0812">Transmembrane</keyword>
<organism evidence="2 3">
    <name type="scientific">Folsomia candida</name>
    <name type="common">Springtail</name>
    <dbReference type="NCBI Taxonomy" id="158441"/>
    <lineage>
        <taxon>Eukaryota</taxon>
        <taxon>Metazoa</taxon>
        <taxon>Ecdysozoa</taxon>
        <taxon>Arthropoda</taxon>
        <taxon>Hexapoda</taxon>
        <taxon>Collembola</taxon>
        <taxon>Entomobryomorpha</taxon>
        <taxon>Isotomoidea</taxon>
        <taxon>Isotomidae</taxon>
        <taxon>Proisotominae</taxon>
        <taxon>Folsomia</taxon>
    </lineage>
</organism>
<gene>
    <name evidence="2" type="ORF">Fcan01_08996</name>
</gene>
<comment type="caution">
    <text evidence="2">The sequence shown here is derived from an EMBL/GenBank/DDBJ whole genome shotgun (WGS) entry which is preliminary data.</text>
</comment>
<reference evidence="2 3" key="1">
    <citation type="submission" date="2015-12" db="EMBL/GenBank/DDBJ databases">
        <title>The genome of Folsomia candida.</title>
        <authorList>
            <person name="Faddeeva A."/>
            <person name="Derks M.F."/>
            <person name="Anvar Y."/>
            <person name="Smit S."/>
            <person name="Van Straalen N."/>
            <person name="Roelofs D."/>
        </authorList>
    </citation>
    <scope>NUCLEOTIDE SEQUENCE [LARGE SCALE GENOMIC DNA]</scope>
    <source>
        <strain evidence="2 3">VU population</strain>
        <tissue evidence="2">Whole body</tissue>
    </source>
</reference>
<proteinExistence type="predicted"/>
<evidence type="ECO:0000256" key="1">
    <source>
        <dbReference type="SAM" id="Phobius"/>
    </source>
</evidence>
<keyword evidence="1" id="KW-1133">Transmembrane helix</keyword>
<dbReference type="AlphaFoldDB" id="A0A226EEI5"/>
<keyword evidence="3" id="KW-1185">Reference proteome</keyword>
<feature type="transmembrane region" description="Helical" evidence="1">
    <location>
        <begin position="109"/>
        <end position="129"/>
    </location>
</feature>
<feature type="transmembrane region" description="Helical" evidence="1">
    <location>
        <begin position="67"/>
        <end position="89"/>
    </location>
</feature>
<protein>
    <submittedName>
        <fullName evidence="2">Uncharacterized protein</fullName>
    </submittedName>
</protein>
<keyword evidence="1" id="KW-0472">Membrane</keyword>
<dbReference type="EMBL" id="LNIX01000004">
    <property type="protein sequence ID" value="OXA55952.1"/>
    <property type="molecule type" value="Genomic_DNA"/>
</dbReference>
<dbReference type="Proteomes" id="UP000198287">
    <property type="component" value="Unassembled WGS sequence"/>
</dbReference>
<feature type="transmembrane region" description="Helical" evidence="1">
    <location>
        <begin position="177"/>
        <end position="195"/>
    </location>
</feature>
<evidence type="ECO:0000313" key="2">
    <source>
        <dbReference type="EMBL" id="OXA55952.1"/>
    </source>
</evidence>
<evidence type="ECO:0000313" key="3">
    <source>
        <dbReference type="Proteomes" id="UP000198287"/>
    </source>
</evidence>
<sequence length="212" mass="24398">MYQPHAGCSSSSSSSSKKQMMQRQFIVDDENAPITISLPEDSLISVQTSSDYLRGPKQDDWCEDNAFCIYPIVQTLIGLLDLGAFYMQWKLIKVNNEEKPDPLVSFPGQNIVCVSFLLSLIFQEAFLWLERDSKRTAIYATLSFIASIFVMSLVWFYQEQHGRAYTGGGTEAKVRGLFLFFLWLLFLVITIVYAVRLTRLTYHISQRERFSR</sequence>